<organism evidence="1 2">
    <name type="scientific">Halosegnis longus</name>
    <dbReference type="NCBI Taxonomy" id="2216012"/>
    <lineage>
        <taxon>Archaea</taxon>
        <taxon>Methanobacteriati</taxon>
        <taxon>Methanobacteriota</taxon>
        <taxon>Stenosarchaea group</taxon>
        <taxon>Halobacteria</taxon>
        <taxon>Halobacteriales</taxon>
        <taxon>Natronomonadaceae</taxon>
        <taxon>Halosegnis</taxon>
    </lineage>
</organism>
<protein>
    <submittedName>
        <fullName evidence="1">Uncharacterized protein</fullName>
    </submittedName>
</protein>
<dbReference type="InterPro" id="IPR057176">
    <property type="entry name" value="DUF7854"/>
</dbReference>
<reference evidence="1 2" key="1">
    <citation type="submission" date="2018-11" db="EMBL/GenBank/DDBJ databases">
        <title>Genome sequences of Natronomonas sp. CBA1133.</title>
        <authorList>
            <person name="Roh S.W."/>
            <person name="Cha I.-T."/>
        </authorList>
    </citation>
    <scope>NUCLEOTIDE SEQUENCE [LARGE SCALE GENOMIC DNA]</scope>
    <source>
        <strain evidence="1 2">CBA1133</strain>
    </source>
</reference>
<gene>
    <name evidence="1" type="ORF">Nmn1133_12000</name>
</gene>
<dbReference type="AlphaFoldDB" id="A0AAJ4RAR9"/>
<dbReference type="EMBL" id="RJJC01000001">
    <property type="protein sequence ID" value="RNJ27332.1"/>
    <property type="molecule type" value="Genomic_DNA"/>
</dbReference>
<evidence type="ECO:0000313" key="1">
    <source>
        <dbReference type="EMBL" id="RNJ27332.1"/>
    </source>
</evidence>
<name>A0AAJ4RAR9_9EURY</name>
<sequence length="89" mass="9814">MDRISTLRNIEDALAAFEDGECDLAELERRVRGAVRTYATELEGDQRAYRATGEEPADGRVVLAPSEGAARERLADLLSGDPDFEMNEV</sequence>
<proteinExistence type="predicted"/>
<evidence type="ECO:0000313" key="2">
    <source>
        <dbReference type="Proteomes" id="UP000270581"/>
    </source>
</evidence>
<dbReference type="Pfam" id="PF25252">
    <property type="entry name" value="DUF7854"/>
    <property type="match status" value="1"/>
</dbReference>
<comment type="caution">
    <text evidence="1">The sequence shown here is derived from an EMBL/GenBank/DDBJ whole genome shotgun (WGS) entry which is preliminary data.</text>
</comment>
<accession>A0AAJ4RAR9</accession>
<dbReference type="RefSeq" id="WP_075937362.1">
    <property type="nucleotide sequence ID" value="NZ_BDJH01000002.1"/>
</dbReference>
<keyword evidence="2" id="KW-1185">Reference proteome</keyword>
<dbReference type="Proteomes" id="UP000270581">
    <property type="component" value="Unassembled WGS sequence"/>
</dbReference>